<dbReference type="InterPro" id="IPR012337">
    <property type="entry name" value="RNaseH-like_sf"/>
</dbReference>
<dbReference type="GO" id="GO:0003676">
    <property type="term" value="F:nucleic acid binding"/>
    <property type="evidence" value="ECO:0007669"/>
    <property type="project" value="InterPro"/>
</dbReference>
<dbReference type="Pfam" id="PF00075">
    <property type="entry name" value="RNase_H"/>
    <property type="match status" value="1"/>
</dbReference>
<organism evidence="2 3">
    <name type="scientific">Diversispora epigaea</name>
    <dbReference type="NCBI Taxonomy" id="1348612"/>
    <lineage>
        <taxon>Eukaryota</taxon>
        <taxon>Fungi</taxon>
        <taxon>Fungi incertae sedis</taxon>
        <taxon>Mucoromycota</taxon>
        <taxon>Glomeromycotina</taxon>
        <taxon>Glomeromycetes</taxon>
        <taxon>Diversisporales</taxon>
        <taxon>Diversisporaceae</taxon>
        <taxon>Diversispora</taxon>
    </lineage>
</organism>
<reference evidence="2 3" key="1">
    <citation type="submission" date="2018-08" db="EMBL/GenBank/DDBJ databases">
        <title>Genome and evolution of the arbuscular mycorrhizal fungus Diversispora epigaea (formerly Glomus versiforme) and its bacterial endosymbionts.</title>
        <authorList>
            <person name="Sun X."/>
            <person name="Fei Z."/>
            <person name="Harrison M."/>
        </authorList>
    </citation>
    <scope>NUCLEOTIDE SEQUENCE [LARGE SCALE GENOMIC DNA]</scope>
    <source>
        <strain evidence="2 3">IT104</strain>
    </source>
</reference>
<dbReference type="Gene3D" id="3.30.420.10">
    <property type="entry name" value="Ribonuclease H-like superfamily/Ribonuclease H"/>
    <property type="match status" value="1"/>
</dbReference>
<dbReference type="EMBL" id="PQFF01000063">
    <property type="protein sequence ID" value="RHZ85347.1"/>
    <property type="molecule type" value="Genomic_DNA"/>
</dbReference>
<evidence type="ECO:0000313" key="2">
    <source>
        <dbReference type="EMBL" id="RHZ85347.1"/>
    </source>
</evidence>
<dbReference type="PROSITE" id="PS50879">
    <property type="entry name" value="RNASE_H_1"/>
    <property type="match status" value="1"/>
</dbReference>
<proteinExistence type="predicted"/>
<dbReference type="Proteomes" id="UP000266861">
    <property type="component" value="Unassembled WGS sequence"/>
</dbReference>
<name>A0A397JCP7_9GLOM</name>
<sequence length="571" mass="67240">MKHFNVLGKNLEPTSVLIPCEGCDLNMEENNNSCIYRLDNNKIDKIEIPVSYSTVSTTDTLPKKYKNRIRIKNHSLHKAFDIMDDYIINNIEENISDTNDITNSLQYDTNITLRSMDFNDISSNITKWISGDKGKLMELTTIKDKIKSRNQVIVHDFERLTFRDNIKEFPSSTRAELMAILTCLLVMPDGSTVNIYTDSMCALQNINKLKKNYKKIWQKCKNPVILQIISEIIKEKTLKITCYKVKAHSGDKFNEIADELAVIPKSLCKFYNDIFEGTTISLNYKNIKNRNFIPMWKSSLLEIPIKQAIKEIYKVKTMIDWKFQERFKYFTNKLPSITKRHLHRPDLYENAECILCDKAEEDNLHIFTCKRGGDEDPIKDLIIKFKIILREKILKNKPQTKELLIQNGLNTVTCLNYYGEADYESTKHSPYFTFFEIIKGYIPDILTNKITEICKDKRMAVRIIMETFDDFQTILKNIWKDRCEKVIEWEKENGITIRAKKKKNIKIKFANRSQHNQDGMFIMGEKSDEKKEYLKEKQKIKKEKIDYFIDDIFLKSNKYSGYNLYKIKVFF</sequence>
<gene>
    <name evidence="2" type="ORF">Glove_66g61</name>
</gene>
<accession>A0A397JCP7</accession>
<evidence type="ECO:0000259" key="1">
    <source>
        <dbReference type="PROSITE" id="PS50879"/>
    </source>
</evidence>
<dbReference type="InterPro" id="IPR036397">
    <property type="entry name" value="RNaseH_sf"/>
</dbReference>
<evidence type="ECO:0000313" key="3">
    <source>
        <dbReference type="Proteomes" id="UP000266861"/>
    </source>
</evidence>
<dbReference type="InterPro" id="IPR002156">
    <property type="entry name" value="RNaseH_domain"/>
</dbReference>
<dbReference type="OrthoDB" id="411823at2759"/>
<protein>
    <recommendedName>
        <fullName evidence="1">RNase H type-1 domain-containing protein</fullName>
    </recommendedName>
</protein>
<feature type="domain" description="RNase H type-1" evidence="1">
    <location>
        <begin position="121"/>
        <end position="266"/>
    </location>
</feature>
<dbReference type="SUPFAM" id="SSF53098">
    <property type="entry name" value="Ribonuclease H-like"/>
    <property type="match status" value="1"/>
</dbReference>
<comment type="caution">
    <text evidence="2">The sequence shown here is derived from an EMBL/GenBank/DDBJ whole genome shotgun (WGS) entry which is preliminary data.</text>
</comment>
<dbReference type="GO" id="GO:0004523">
    <property type="term" value="F:RNA-DNA hybrid ribonuclease activity"/>
    <property type="evidence" value="ECO:0007669"/>
    <property type="project" value="InterPro"/>
</dbReference>
<dbReference type="AlphaFoldDB" id="A0A397JCP7"/>
<keyword evidence="3" id="KW-1185">Reference proteome</keyword>